<protein>
    <submittedName>
        <fullName evidence="2">Uncharacterized protein</fullName>
    </submittedName>
</protein>
<keyword evidence="3" id="KW-1185">Reference proteome</keyword>
<dbReference type="RefSeq" id="WP_068503198.1">
    <property type="nucleotide sequence ID" value="NZ_LWQU01000163.1"/>
</dbReference>
<dbReference type="Proteomes" id="UP000078543">
    <property type="component" value="Unassembled WGS sequence"/>
</dbReference>
<evidence type="ECO:0000256" key="1">
    <source>
        <dbReference type="SAM" id="MobiDB-lite"/>
    </source>
</evidence>
<organism evidence="2 3">
    <name type="scientific">Magnetospirillum moscoviense</name>
    <dbReference type="NCBI Taxonomy" id="1437059"/>
    <lineage>
        <taxon>Bacteria</taxon>
        <taxon>Pseudomonadati</taxon>
        <taxon>Pseudomonadota</taxon>
        <taxon>Alphaproteobacteria</taxon>
        <taxon>Rhodospirillales</taxon>
        <taxon>Rhodospirillaceae</taxon>
        <taxon>Magnetospirillum</taxon>
    </lineage>
</organism>
<name>A0A178MIG6_9PROT</name>
<dbReference type="AlphaFoldDB" id="A0A178MIG6"/>
<evidence type="ECO:0000313" key="3">
    <source>
        <dbReference type="Proteomes" id="UP000078543"/>
    </source>
</evidence>
<dbReference type="InterPro" id="IPR011990">
    <property type="entry name" value="TPR-like_helical_dom_sf"/>
</dbReference>
<dbReference type="Gene3D" id="1.25.40.10">
    <property type="entry name" value="Tetratricopeptide repeat domain"/>
    <property type="match status" value="1"/>
</dbReference>
<feature type="compositionally biased region" description="Basic and acidic residues" evidence="1">
    <location>
        <begin position="1"/>
        <end position="19"/>
    </location>
</feature>
<dbReference type="EMBL" id="LWQU01000163">
    <property type="protein sequence ID" value="OAN47928.1"/>
    <property type="molecule type" value="Genomic_DNA"/>
</dbReference>
<accession>A0A178MIG6</accession>
<dbReference type="OrthoDB" id="433986at2"/>
<comment type="caution">
    <text evidence="2">The sequence shown here is derived from an EMBL/GenBank/DDBJ whole genome shotgun (WGS) entry which is preliminary data.</text>
</comment>
<reference evidence="2 3" key="1">
    <citation type="submission" date="2016-04" db="EMBL/GenBank/DDBJ databases">
        <title>Draft genome sequence of freshwater magnetotactic bacteria Magnetospirillum marisnigri SP-1 and Magnetospirillum moscoviense BB-1.</title>
        <authorList>
            <person name="Koziaeva V."/>
            <person name="Dziuba M.V."/>
            <person name="Ivanov T.M."/>
            <person name="Kuznetsov B."/>
            <person name="Grouzdev D.S."/>
        </authorList>
    </citation>
    <scope>NUCLEOTIDE SEQUENCE [LARGE SCALE GENOMIC DNA]</scope>
    <source>
        <strain evidence="2 3">BB-1</strain>
    </source>
</reference>
<proteinExistence type="predicted"/>
<gene>
    <name evidence="2" type="ORF">A6A05_03640</name>
</gene>
<feature type="region of interest" description="Disordered" evidence="1">
    <location>
        <begin position="1"/>
        <end position="43"/>
    </location>
</feature>
<evidence type="ECO:0000313" key="2">
    <source>
        <dbReference type="EMBL" id="OAN47928.1"/>
    </source>
</evidence>
<sequence>MSTSDDPRDRFKRPLDRTARNLPARVPVPVPDPAKDDHGQPGGLARLLGAVAKMLQPKPADGPQALHPIEPAAEPPVYTVLVAAMVGDSADGAASLALFKMLDSRPALKVKPLPRPFQLDSLDDPVQVAGLVTNARHAVADEAADLLVWGEVLKEGYRLRLVGANLPDEEKAGAFGPTTRIDLPMNLGEPQSNLLYAACLAAADPATEVQRAAIRRLLPPAVTVLEPLAAKPPVALAMNQQRTVQLVFGHLCAACAQVVVPSQSGEWFKKSVDAYRAAEKRLARTDPGWEAGLINKHLAAVLTTWAEKSKEDARAHLEEAVKHWRVASESLNRATMPQEWAAVQTRMGVALYRLDLLTGDSDLLREALNVLQAALQVHTRHEAPQRWSDVMNTIAQVLEVYGDQMKNPDVLKRAVDTCHTVLEVRTRERTPLAWASTANTLGSALFLLDRHGGGGTHLAEAEVVLAGALEVFQAYGAKGPAQVAARNLAHVRKLAEDRKSRAVIDPGWK</sequence>
<dbReference type="STRING" id="1437059.A6A05_03640"/>